<gene>
    <name evidence="3" type="ORF">A3C88_02545</name>
</gene>
<dbReference type="PANTHER" id="PTHR45947">
    <property type="entry name" value="SULFOQUINOVOSYL TRANSFERASE SQD2"/>
    <property type="match status" value="1"/>
</dbReference>
<dbReference type="Pfam" id="PF13579">
    <property type="entry name" value="Glyco_trans_4_4"/>
    <property type="match status" value="1"/>
</dbReference>
<dbReference type="PANTHER" id="PTHR45947:SF15">
    <property type="entry name" value="TEICHURONIC ACID BIOSYNTHESIS GLYCOSYLTRANSFERASE TUAC-RELATED"/>
    <property type="match status" value="1"/>
</dbReference>
<evidence type="ECO:0000259" key="1">
    <source>
        <dbReference type="Pfam" id="PF00534"/>
    </source>
</evidence>
<organism evidence="3 4">
    <name type="scientific">Candidatus Yanofskybacteria bacterium RIFCSPHIGHO2_02_FULL_50_12</name>
    <dbReference type="NCBI Taxonomy" id="1802685"/>
    <lineage>
        <taxon>Bacteria</taxon>
        <taxon>Candidatus Yanofskyibacteriota</taxon>
    </lineage>
</organism>
<dbReference type="AlphaFoldDB" id="A0A1F8FT72"/>
<dbReference type="InterPro" id="IPR050194">
    <property type="entry name" value="Glycosyltransferase_grp1"/>
</dbReference>
<evidence type="ECO:0008006" key="5">
    <source>
        <dbReference type="Google" id="ProtNLM"/>
    </source>
</evidence>
<dbReference type="GO" id="GO:0016757">
    <property type="term" value="F:glycosyltransferase activity"/>
    <property type="evidence" value="ECO:0007669"/>
    <property type="project" value="InterPro"/>
</dbReference>
<evidence type="ECO:0000313" key="3">
    <source>
        <dbReference type="EMBL" id="OGN16242.1"/>
    </source>
</evidence>
<reference evidence="3 4" key="1">
    <citation type="journal article" date="2016" name="Nat. Commun.">
        <title>Thousands of microbial genomes shed light on interconnected biogeochemical processes in an aquifer system.</title>
        <authorList>
            <person name="Anantharaman K."/>
            <person name="Brown C.T."/>
            <person name="Hug L.A."/>
            <person name="Sharon I."/>
            <person name="Castelle C.J."/>
            <person name="Probst A.J."/>
            <person name="Thomas B.C."/>
            <person name="Singh A."/>
            <person name="Wilkins M.J."/>
            <person name="Karaoz U."/>
            <person name="Brodie E.L."/>
            <person name="Williams K.H."/>
            <person name="Hubbard S.S."/>
            <person name="Banfield J.F."/>
        </authorList>
    </citation>
    <scope>NUCLEOTIDE SEQUENCE [LARGE SCALE GENOMIC DNA]</scope>
</reference>
<dbReference type="InterPro" id="IPR001296">
    <property type="entry name" value="Glyco_trans_1"/>
</dbReference>
<name>A0A1F8FT72_9BACT</name>
<dbReference type="Gene3D" id="3.40.50.2000">
    <property type="entry name" value="Glycogen Phosphorylase B"/>
    <property type="match status" value="2"/>
</dbReference>
<sequence length="364" mass="41013">MPQKSTVLIFTTAYRPFIGGSEIAIEEIVRRLPNVFFDILTPRKHLSLPRMERFENGCIHRLGLGLPIDKFLFPILGWFVSLRLRPALIHAYQASHAAGAAWLYKWTHPKTPFILTIQEGKNLKRQFFLIRFFRKLIVLRADRVTAISRYLAEYVRELRPNVPVTIIPNGVDVQRFAANLPDQKNIDVITVSRLVAKNGIMDLVEAISILKQAGHSMRTLIIGDGPLKSQIRRRISQLGLENEVILAGEVSNQELPQQLVQAKIFVRPSHSEGLGISFLEAMAGGLPIIGTPVGGIHDFLHDKETGLMCRVGDPSDLAEKIKMLLADESLRERLAAAGRDLARTRYDWRMIASQMGAIYHEYGI</sequence>
<evidence type="ECO:0000259" key="2">
    <source>
        <dbReference type="Pfam" id="PF13579"/>
    </source>
</evidence>
<feature type="domain" description="Glycosyltransferase subfamily 4-like N-terminal" evidence="2">
    <location>
        <begin position="19"/>
        <end position="170"/>
    </location>
</feature>
<protein>
    <recommendedName>
        <fullName evidence="5">Glycosyl transferase family 1 domain-containing protein</fullName>
    </recommendedName>
</protein>
<comment type="caution">
    <text evidence="3">The sequence shown here is derived from an EMBL/GenBank/DDBJ whole genome shotgun (WGS) entry which is preliminary data.</text>
</comment>
<dbReference type="SUPFAM" id="SSF53756">
    <property type="entry name" value="UDP-Glycosyltransferase/glycogen phosphorylase"/>
    <property type="match status" value="1"/>
</dbReference>
<dbReference type="Pfam" id="PF00534">
    <property type="entry name" value="Glycos_transf_1"/>
    <property type="match status" value="1"/>
</dbReference>
<dbReference type="InterPro" id="IPR028098">
    <property type="entry name" value="Glyco_trans_4-like_N"/>
</dbReference>
<dbReference type="CDD" id="cd03801">
    <property type="entry name" value="GT4_PimA-like"/>
    <property type="match status" value="1"/>
</dbReference>
<dbReference type="EMBL" id="MGJZ01000035">
    <property type="protein sequence ID" value="OGN16242.1"/>
    <property type="molecule type" value="Genomic_DNA"/>
</dbReference>
<dbReference type="STRING" id="1802685.A3C88_02545"/>
<feature type="domain" description="Glycosyl transferase family 1" evidence="1">
    <location>
        <begin position="177"/>
        <end position="339"/>
    </location>
</feature>
<accession>A0A1F8FT72</accession>
<proteinExistence type="predicted"/>
<dbReference type="Proteomes" id="UP000178117">
    <property type="component" value="Unassembled WGS sequence"/>
</dbReference>
<evidence type="ECO:0000313" key="4">
    <source>
        <dbReference type="Proteomes" id="UP000178117"/>
    </source>
</evidence>